<evidence type="ECO:0000313" key="2">
    <source>
        <dbReference type="EMBL" id="SHJ43280.1"/>
    </source>
</evidence>
<dbReference type="STRING" id="1123357.SAMN02745244_02495"/>
<dbReference type="EMBL" id="FQZG01000048">
    <property type="protein sequence ID" value="SHJ43280.1"/>
    <property type="molecule type" value="Genomic_DNA"/>
</dbReference>
<reference evidence="2 3" key="1">
    <citation type="submission" date="2016-11" db="EMBL/GenBank/DDBJ databases">
        <authorList>
            <person name="Jaros S."/>
            <person name="Januszkiewicz K."/>
            <person name="Wedrychowicz H."/>
        </authorList>
    </citation>
    <scope>NUCLEOTIDE SEQUENCE [LARGE SCALE GENOMIC DNA]</scope>
    <source>
        <strain evidence="2 3">DSM 12906</strain>
    </source>
</reference>
<accession>A0A1M6J9F3</accession>
<sequence>MLDLYATIIDYNPQAEETVEFFKIVQNKLHYAAHGHTAAEVIASRAAAQPNMGLTAFAGTRPVKAEVSVAKNYLDELELKKLNTLVSAYFDAAEFRRRITSPTCGADHRHRSGDPGDSTLTTGGLHSDRVLAHTVPR</sequence>
<dbReference type="PANTHER" id="PTHR35810:SF1">
    <property type="entry name" value="CYTOPLASMIC PROTEIN"/>
    <property type="match status" value="1"/>
</dbReference>
<organism evidence="2 3">
    <name type="scientific">Tessaracoccus bendigoensis DSM 12906</name>
    <dbReference type="NCBI Taxonomy" id="1123357"/>
    <lineage>
        <taxon>Bacteria</taxon>
        <taxon>Bacillati</taxon>
        <taxon>Actinomycetota</taxon>
        <taxon>Actinomycetes</taxon>
        <taxon>Propionibacteriales</taxon>
        <taxon>Propionibacteriaceae</taxon>
        <taxon>Tessaracoccus</taxon>
    </lineage>
</organism>
<protein>
    <submittedName>
        <fullName evidence="2">Virulence protein RhuM family protein</fullName>
    </submittedName>
</protein>
<evidence type="ECO:0000256" key="1">
    <source>
        <dbReference type="SAM" id="MobiDB-lite"/>
    </source>
</evidence>
<dbReference type="Pfam" id="PF13310">
    <property type="entry name" value="Virulence_RhuM"/>
    <property type="match status" value="1"/>
</dbReference>
<dbReference type="RefSeq" id="WP_073188784.1">
    <property type="nucleotide sequence ID" value="NZ_FQZG01000048.1"/>
</dbReference>
<gene>
    <name evidence="2" type="ORF">SAMN02745244_02495</name>
</gene>
<feature type="region of interest" description="Disordered" evidence="1">
    <location>
        <begin position="103"/>
        <end position="137"/>
    </location>
</feature>
<name>A0A1M6J9F3_9ACTN</name>
<keyword evidence="3" id="KW-1185">Reference proteome</keyword>
<dbReference type="Proteomes" id="UP000184512">
    <property type="component" value="Unassembled WGS sequence"/>
</dbReference>
<dbReference type="InterPro" id="IPR011204">
    <property type="entry name" value="Virulence_RhuM-like"/>
</dbReference>
<dbReference type="PANTHER" id="PTHR35810">
    <property type="entry name" value="CYTOPLASMIC PROTEIN-RELATED"/>
    <property type="match status" value="1"/>
</dbReference>
<proteinExistence type="predicted"/>
<dbReference type="AlphaFoldDB" id="A0A1M6J9F3"/>
<evidence type="ECO:0000313" key="3">
    <source>
        <dbReference type="Proteomes" id="UP000184512"/>
    </source>
</evidence>